<dbReference type="Pfam" id="PF19327">
    <property type="entry name" value="Ap4A_phos_N"/>
    <property type="match status" value="1"/>
</dbReference>
<evidence type="ECO:0000313" key="3">
    <source>
        <dbReference type="Proteomes" id="UP000037069"/>
    </source>
</evidence>
<organism evidence="2 3">
    <name type="scientific">Lucilia cuprina</name>
    <name type="common">Green bottle fly</name>
    <name type="synonym">Australian sheep blowfly</name>
    <dbReference type="NCBI Taxonomy" id="7375"/>
    <lineage>
        <taxon>Eukaryota</taxon>
        <taxon>Metazoa</taxon>
        <taxon>Ecdysozoa</taxon>
        <taxon>Arthropoda</taxon>
        <taxon>Hexapoda</taxon>
        <taxon>Insecta</taxon>
        <taxon>Pterygota</taxon>
        <taxon>Neoptera</taxon>
        <taxon>Endopterygota</taxon>
        <taxon>Diptera</taxon>
        <taxon>Brachycera</taxon>
        <taxon>Muscomorpha</taxon>
        <taxon>Oestroidea</taxon>
        <taxon>Calliphoridae</taxon>
        <taxon>Luciliinae</taxon>
        <taxon>Lucilia</taxon>
    </lineage>
</organism>
<name>A0A0L0CE97_LUCCU</name>
<dbReference type="InterPro" id="IPR043171">
    <property type="entry name" value="Ap4A_phos1/2-like"/>
</dbReference>
<accession>A0A0L0CE97</accession>
<keyword evidence="3" id="KW-1185">Reference proteome</keyword>
<dbReference type="Proteomes" id="UP000037069">
    <property type="component" value="Unassembled WGS sequence"/>
</dbReference>
<reference evidence="2 3" key="1">
    <citation type="journal article" date="2015" name="Nat. Commun.">
        <title>Lucilia cuprina genome unlocks parasitic fly biology to underpin future interventions.</title>
        <authorList>
            <person name="Anstead C.A."/>
            <person name="Korhonen P.K."/>
            <person name="Young N.D."/>
            <person name="Hall R.S."/>
            <person name="Jex A.R."/>
            <person name="Murali S.C."/>
            <person name="Hughes D.S."/>
            <person name="Lee S.F."/>
            <person name="Perry T."/>
            <person name="Stroehlein A.J."/>
            <person name="Ansell B.R."/>
            <person name="Breugelmans B."/>
            <person name="Hofmann A."/>
            <person name="Qu J."/>
            <person name="Dugan S."/>
            <person name="Lee S.L."/>
            <person name="Chao H."/>
            <person name="Dinh H."/>
            <person name="Han Y."/>
            <person name="Doddapaneni H.V."/>
            <person name="Worley K.C."/>
            <person name="Muzny D.M."/>
            <person name="Ioannidis P."/>
            <person name="Waterhouse R.M."/>
            <person name="Zdobnov E.M."/>
            <person name="James P.J."/>
            <person name="Bagnall N.H."/>
            <person name="Kotze A.C."/>
            <person name="Gibbs R.A."/>
            <person name="Richards S."/>
            <person name="Batterham P."/>
            <person name="Gasser R.B."/>
        </authorList>
    </citation>
    <scope>NUCLEOTIDE SEQUENCE [LARGE SCALE GENOMIC DNA]</scope>
    <source>
        <strain evidence="2 3">LS</strain>
        <tissue evidence="2">Full body</tissue>
    </source>
</reference>
<dbReference type="InterPro" id="IPR036265">
    <property type="entry name" value="HIT-like_sf"/>
</dbReference>
<evidence type="ECO:0000259" key="1">
    <source>
        <dbReference type="Pfam" id="PF19327"/>
    </source>
</evidence>
<dbReference type="PANTHER" id="PTHR38420:SF1">
    <property type="entry name" value="PUTATIVE (AFU_ORTHOLOGUE AFUA_5G14690)-RELATED"/>
    <property type="match status" value="1"/>
</dbReference>
<dbReference type="STRING" id="7375.A0A0L0CE97"/>
<dbReference type="GO" id="GO:0009117">
    <property type="term" value="P:nucleotide metabolic process"/>
    <property type="evidence" value="ECO:0007669"/>
    <property type="project" value="InterPro"/>
</dbReference>
<dbReference type="EMBL" id="JRES01000627">
    <property type="protein sequence ID" value="KNC29804.1"/>
    <property type="molecule type" value="Genomic_DNA"/>
</dbReference>
<protein>
    <recommendedName>
        <fullName evidence="1">Ap4A phosphorylase 1/2 N-terminal domain-containing protein</fullName>
    </recommendedName>
</protein>
<dbReference type="SUPFAM" id="SSF54197">
    <property type="entry name" value="HIT-like"/>
    <property type="match status" value="1"/>
</dbReference>
<dbReference type="Gene3D" id="3.30.428.70">
    <property type="match status" value="1"/>
</dbReference>
<dbReference type="GO" id="GO:0005524">
    <property type="term" value="F:ATP binding"/>
    <property type="evidence" value="ECO:0007669"/>
    <property type="project" value="InterPro"/>
</dbReference>
<gene>
    <name evidence="2" type="ORF">FF38_04669</name>
</gene>
<dbReference type="GO" id="GO:0003877">
    <property type="term" value="F:ATP:ADP adenylyltransferase activity"/>
    <property type="evidence" value="ECO:0007669"/>
    <property type="project" value="InterPro"/>
</dbReference>
<feature type="domain" description="Ap4A phosphorylase 1/2 N-terminal" evidence="1">
    <location>
        <begin position="4"/>
        <end position="154"/>
    </location>
</feature>
<dbReference type="InterPro" id="IPR009163">
    <property type="entry name" value="Ap4A_phos1/2"/>
</dbReference>
<evidence type="ECO:0000313" key="2">
    <source>
        <dbReference type="EMBL" id="KNC29804.1"/>
    </source>
</evidence>
<proteinExistence type="predicted"/>
<dbReference type="AlphaFoldDB" id="A0A0L0CE97"/>
<comment type="caution">
    <text evidence="2">The sequence shown here is derived from an EMBL/GenBank/DDBJ whole genome shotgun (WGS) entry which is preliminary data.</text>
</comment>
<sequence length="227" mass="25408">MHLEIEKKFEEAVENNKLTFTESTQERKTLDNGLQLAITLASNLSKKPESDGSAGESKSSPWLPVDGDLLVQKQDTHSLVLNKFPVVKNHVLLVTNEFEDQNLPLSEADWKSSLALLKQLNEGTGKRHVGFFNCGSNSGASVSHKHIQFMPLPENFSPFPDTTKEAKDTGMYGDERVPFAHYITKIPDDLLWDVENATSGDIPCQSHADLRFYRLNIEAKLGLFTHL</sequence>
<dbReference type="InterPro" id="IPR045759">
    <property type="entry name" value="Ap4A_phos1/2_N"/>
</dbReference>
<dbReference type="PANTHER" id="PTHR38420">
    <property type="entry name" value="AP-4-A PHOSPHORYLASE II"/>
    <property type="match status" value="1"/>
</dbReference>